<keyword evidence="3 6" id="KW-0812">Transmembrane</keyword>
<name>A0A940NMA7_9BACI</name>
<feature type="transmembrane region" description="Helical" evidence="6">
    <location>
        <begin position="139"/>
        <end position="162"/>
    </location>
</feature>
<keyword evidence="4 6" id="KW-1133">Transmembrane helix</keyword>
<dbReference type="GO" id="GO:0016020">
    <property type="term" value="C:membrane"/>
    <property type="evidence" value="ECO:0007669"/>
    <property type="project" value="UniProtKB-SubCell"/>
</dbReference>
<sequence length="342" mass="39045">MIKNFFQDVAVKKIIAVIILILLLFSVRGLINLILLTFLFTYLLYTFQQFLYKKVNLFIPVKSIFITLFMYILLIFGFVFTLVRYIPLLMQQLMVIGREFSSFQIDKYTMNLDPKIVSLIKNINIGKYLKEAGDALINIIPHISEVSIQFFIAFLLSFFFIIERNEIIRFGKKIEASKLSFYYSYYSYFGRNFLNSFGKVLQMQILISLINGFLSVIMLAILGFSEVIGLGFMIFILGLIPVAGVAISFIPLAIIAFKIGGLSKVLSVVIMILVLHALESYVLNPKLMSIRTKLPIFFTFLTLTVAEHYLGIWGLLIGLPLLMFFLDMAGVNMAEPKKVKGK</sequence>
<dbReference type="InterPro" id="IPR002549">
    <property type="entry name" value="AI-2E-like"/>
</dbReference>
<organism evidence="7 8">
    <name type="scientific">Gottfriedia endophytica</name>
    <dbReference type="NCBI Taxonomy" id="2820819"/>
    <lineage>
        <taxon>Bacteria</taxon>
        <taxon>Bacillati</taxon>
        <taxon>Bacillota</taxon>
        <taxon>Bacilli</taxon>
        <taxon>Bacillales</taxon>
        <taxon>Bacillaceae</taxon>
        <taxon>Gottfriedia</taxon>
    </lineage>
</organism>
<evidence type="ECO:0000256" key="2">
    <source>
        <dbReference type="ARBA" id="ARBA00009773"/>
    </source>
</evidence>
<dbReference type="Proteomes" id="UP000682134">
    <property type="component" value="Unassembled WGS sequence"/>
</dbReference>
<dbReference type="GO" id="GO:0055085">
    <property type="term" value="P:transmembrane transport"/>
    <property type="evidence" value="ECO:0007669"/>
    <property type="project" value="TreeGrafter"/>
</dbReference>
<feature type="transmembrane region" description="Helical" evidence="6">
    <location>
        <begin position="9"/>
        <end position="27"/>
    </location>
</feature>
<comment type="subcellular location">
    <subcellularLocation>
        <location evidence="1">Membrane</location>
        <topology evidence="1">Multi-pass membrane protein</topology>
    </subcellularLocation>
</comment>
<comment type="similarity">
    <text evidence="2">Belongs to the autoinducer-2 exporter (AI-2E) (TC 2.A.86) family.</text>
</comment>
<dbReference type="AlphaFoldDB" id="A0A940NMA7"/>
<reference evidence="7" key="1">
    <citation type="submission" date="2021-04" db="EMBL/GenBank/DDBJ databases">
        <title>Genome seq and assembly of Bacillus sp.</title>
        <authorList>
            <person name="Chhetri G."/>
        </authorList>
    </citation>
    <scope>NUCLEOTIDE SEQUENCE</scope>
    <source>
        <strain evidence="7">RG28</strain>
    </source>
</reference>
<evidence type="ECO:0000313" key="8">
    <source>
        <dbReference type="Proteomes" id="UP000682134"/>
    </source>
</evidence>
<gene>
    <name evidence="7" type="ORF">J5Y03_08165</name>
</gene>
<evidence type="ECO:0000313" key="7">
    <source>
        <dbReference type="EMBL" id="MBP0725166.1"/>
    </source>
</evidence>
<dbReference type="Pfam" id="PF01594">
    <property type="entry name" value="AI-2E_transport"/>
    <property type="match status" value="1"/>
</dbReference>
<evidence type="ECO:0000256" key="4">
    <source>
        <dbReference type="ARBA" id="ARBA00022989"/>
    </source>
</evidence>
<keyword evidence="5 6" id="KW-0472">Membrane</keyword>
<protein>
    <submittedName>
        <fullName evidence="7">AI-2E family transporter</fullName>
    </submittedName>
</protein>
<accession>A0A940NMA7</accession>
<evidence type="ECO:0000256" key="3">
    <source>
        <dbReference type="ARBA" id="ARBA00022692"/>
    </source>
</evidence>
<feature type="transmembrane region" description="Helical" evidence="6">
    <location>
        <begin position="205"/>
        <end position="224"/>
    </location>
</feature>
<dbReference type="EMBL" id="JAGIYQ010000004">
    <property type="protein sequence ID" value="MBP0725166.1"/>
    <property type="molecule type" value="Genomic_DNA"/>
</dbReference>
<proteinExistence type="inferred from homology"/>
<evidence type="ECO:0000256" key="6">
    <source>
        <dbReference type="SAM" id="Phobius"/>
    </source>
</evidence>
<comment type="caution">
    <text evidence="7">The sequence shown here is derived from an EMBL/GenBank/DDBJ whole genome shotgun (WGS) entry which is preliminary data.</text>
</comment>
<feature type="transmembrane region" description="Helical" evidence="6">
    <location>
        <begin position="230"/>
        <end position="253"/>
    </location>
</feature>
<feature type="transmembrane region" description="Helical" evidence="6">
    <location>
        <begin position="64"/>
        <end position="86"/>
    </location>
</feature>
<feature type="transmembrane region" description="Helical" evidence="6">
    <location>
        <begin position="265"/>
        <end position="283"/>
    </location>
</feature>
<keyword evidence="8" id="KW-1185">Reference proteome</keyword>
<evidence type="ECO:0000256" key="1">
    <source>
        <dbReference type="ARBA" id="ARBA00004141"/>
    </source>
</evidence>
<dbReference type="PANTHER" id="PTHR21716:SF62">
    <property type="entry name" value="TRANSPORT PROTEIN YDBI-RELATED"/>
    <property type="match status" value="1"/>
</dbReference>
<feature type="transmembrane region" description="Helical" evidence="6">
    <location>
        <begin position="310"/>
        <end position="334"/>
    </location>
</feature>
<dbReference type="PANTHER" id="PTHR21716">
    <property type="entry name" value="TRANSMEMBRANE PROTEIN"/>
    <property type="match status" value="1"/>
</dbReference>
<evidence type="ECO:0000256" key="5">
    <source>
        <dbReference type="ARBA" id="ARBA00023136"/>
    </source>
</evidence>